<keyword evidence="2" id="KW-1003">Cell membrane</keyword>
<gene>
    <name evidence="4" type="primary">bioY2</name>
    <name evidence="4" type="ORF">NCTC12871_01629</name>
</gene>
<dbReference type="GO" id="GO:0015225">
    <property type="term" value="F:biotin transmembrane transporter activity"/>
    <property type="evidence" value="ECO:0007669"/>
    <property type="project" value="UniProtKB-UniRule"/>
</dbReference>
<sequence>MMIIQQTKFFFIDNSLKVTAIKAIIGSLFIALLAQVSIPLQPVPITGQTLGVTIVGFAFGKRAGVASVALYLLEGALGLPVFANGSSGIAAFFGPTGGYLYGFLATAYILGYFSDKGILNYPMAAFFIAIIASATTFVFGLFQLSFFVPADKVLEYGFTPFIAGGLLKALIASFTVSGAYKLSKKLDEKMQ</sequence>
<organism evidence="4 5">
    <name type="scientific">Actinobacillus delphinicola</name>
    <dbReference type="NCBI Taxonomy" id="51161"/>
    <lineage>
        <taxon>Bacteria</taxon>
        <taxon>Pseudomonadati</taxon>
        <taxon>Pseudomonadota</taxon>
        <taxon>Gammaproteobacteria</taxon>
        <taxon>Pasteurellales</taxon>
        <taxon>Pasteurellaceae</taxon>
        <taxon>Actinobacillus</taxon>
    </lineage>
</organism>
<feature type="transmembrane region" description="Helical" evidence="3">
    <location>
        <begin position="92"/>
        <end position="113"/>
    </location>
</feature>
<keyword evidence="5" id="KW-1185">Reference proteome</keyword>
<dbReference type="PANTHER" id="PTHR34295">
    <property type="entry name" value="BIOTIN TRANSPORTER BIOY"/>
    <property type="match status" value="1"/>
</dbReference>
<dbReference type="Pfam" id="PF02632">
    <property type="entry name" value="BioY"/>
    <property type="match status" value="1"/>
</dbReference>
<protein>
    <recommendedName>
        <fullName evidence="2">Biotin transporter</fullName>
    </recommendedName>
</protein>
<dbReference type="AlphaFoldDB" id="A0A448TW16"/>
<dbReference type="GO" id="GO:0005886">
    <property type="term" value="C:plasma membrane"/>
    <property type="evidence" value="ECO:0007669"/>
    <property type="project" value="UniProtKB-SubCell"/>
</dbReference>
<keyword evidence="3" id="KW-0812">Transmembrane</keyword>
<accession>A0A448TW16</accession>
<keyword evidence="2 3" id="KW-0472">Membrane</keyword>
<dbReference type="EMBL" id="LR134510">
    <property type="protein sequence ID" value="VEJ10121.1"/>
    <property type="molecule type" value="Genomic_DNA"/>
</dbReference>
<dbReference type="RefSeq" id="WP_126600585.1">
    <property type="nucleotide sequence ID" value="NZ_LR134510.1"/>
</dbReference>
<dbReference type="OrthoDB" id="9803495at2"/>
<evidence type="ECO:0000313" key="4">
    <source>
        <dbReference type="EMBL" id="VEJ10121.1"/>
    </source>
</evidence>
<comment type="subcellular location">
    <subcellularLocation>
        <location evidence="2">Cell membrane</location>
        <topology evidence="2">Multi-pass membrane protein</topology>
    </subcellularLocation>
</comment>
<keyword evidence="2" id="KW-0813">Transport</keyword>
<evidence type="ECO:0000256" key="3">
    <source>
        <dbReference type="SAM" id="Phobius"/>
    </source>
</evidence>
<dbReference type="KEGG" id="adp:NCTC12871_01629"/>
<feature type="transmembrane region" description="Helical" evidence="3">
    <location>
        <begin position="158"/>
        <end position="180"/>
    </location>
</feature>
<dbReference type="PIRSF" id="PIRSF016661">
    <property type="entry name" value="BioY"/>
    <property type="match status" value="1"/>
</dbReference>
<dbReference type="Proteomes" id="UP000279799">
    <property type="component" value="Chromosome"/>
</dbReference>
<dbReference type="InterPro" id="IPR003784">
    <property type="entry name" value="BioY"/>
</dbReference>
<feature type="transmembrane region" description="Helical" evidence="3">
    <location>
        <begin position="125"/>
        <end position="146"/>
    </location>
</feature>
<feature type="transmembrane region" description="Helical" evidence="3">
    <location>
        <begin position="20"/>
        <end position="38"/>
    </location>
</feature>
<name>A0A448TW16_9PAST</name>
<evidence type="ECO:0000313" key="5">
    <source>
        <dbReference type="Proteomes" id="UP000279799"/>
    </source>
</evidence>
<comment type="similarity">
    <text evidence="1 2">Belongs to the BioY family.</text>
</comment>
<keyword evidence="3" id="KW-1133">Transmembrane helix</keyword>
<proteinExistence type="inferred from homology"/>
<evidence type="ECO:0000256" key="1">
    <source>
        <dbReference type="ARBA" id="ARBA00010692"/>
    </source>
</evidence>
<evidence type="ECO:0000256" key="2">
    <source>
        <dbReference type="PIRNR" id="PIRNR016661"/>
    </source>
</evidence>
<dbReference type="PANTHER" id="PTHR34295:SF1">
    <property type="entry name" value="BIOTIN TRANSPORTER BIOY"/>
    <property type="match status" value="1"/>
</dbReference>
<dbReference type="Gene3D" id="1.10.1760.20">
    <property type="match status" value="1"/>
</dbReference>
<reference evidence="4 5" key="1">
    <citation type="submission" date="2018-12" db="EMBL/GenBank/DDBJ databases">
        <authorList>
            <consortium name="Pathogen Informatics"/>
        </authorList>
    </citation>
    <scope>NUCLEOTIDE SEQUENCE [LARGE SCALE GENOMIC DNA]</scope>
    <source>
        <strain evidence="4 5">NCTC12871</strain>
    </source>
</reference>